<sequence>MSELVSKGKTKDGRQPKARAKIGQKPRKRSREGTSYHEALAWPEGHPSCPLAGRRAYDLNTFDDHGSKLDQIGRSRDAEFCKELKYACTAEIKSTISIRRINLVLR</sequence>
<gene>
    <name evidence="2" type="ORF">Fot_37410</name>
</gene>
<dbReference type="AlphaFoldDB" id="A0ABD1RYW9"/>
<name>A0ABD1RYW9_9LAMI</name>
<keyword evidence="3" id="KW-1185">Reference proteome</keyword>
<feature type="region of interest" description="Disordered" evidence="1">
    <location>
        <begin position="1"/>
        <end position="36"/>
    </location>
</feature>
<feature type="compositionally biased region" description="Basic residues" evidence="1">
    <location>
        <begin position="16"/>
        <end position="30"/>
    </location>
</feature>
<evidence type="ECO:0000256" key="1">
    <source>
        <dbReference type="SAM" id="MobiDB-lite"/>
    </source>
</evidence>
<dbReference type="EMBL" id="JBFOLJ010000011">
    <property type="protein sequence ID" value="KAL2493653.1"/>
    <property type="molecule type" value="Genomic_DNA"/>
</dbReference>
<dbReference type="Proteomes" id="UP001604277">
    <property type="component" value="Unassembled WGS sequence"/>
</dbReference>
<comment type="caution">
    <text evidence="2">The sequence shown here is derived from an EMBL/GenBank/DDBJ whole genome shotgun (WGS) entry which is preliminary data.</text>
</comment>
<accession>A0ABD1RYW9</accession>
<organism evidence="2 3">
    <name type="scientific">Forsythia ovata</name>
    <dbReference type="NCBI Taxonomy" id="205694"/>
    <lineage>
        <taxon>Eukaryota</taxon>
        <taxon>Viridiplantae</taxon>
        <taxon>Streptophyta</taxon>
        <taxon>Embryophyta</taxon>
        <taxon>Tracheophyta</taxon>
        <taxon>Spermatophyta</taxon>
        <taxon>Magnoliopsida</taxon>
        <taxon>eudicotyledons</taxon>
        <taxon>Gunneridae</taxon>
        <taxon>Pentapetalae</taxon>
        <taxon>asterids</taxon>
        <taxon>lamiids</taxon>
        <taxon>Lamiales</taxon>
        <taxon>Oleaceae</taxon>
        <taxon>Forsythieae</taxon>
        <taxon>Forsythia</taxon>
    </lineage>
</organism>
<proteinExistence type="predicted"/>
<evidence type="ECO:0000313" key="3">
    <source>
        <dbReference type="Proteomes" id="UP001604277"/>
    </source>
</evidence>
<protein>
    <submittedName>
        <fullName evidence="2">Uncharacterized protein</fullName>
    </submittedName>
</protein>
<evidence type="ECO:0000313" key="2">
    <source>
        <dbReference type="EMBL" id="KAL2493653.1"/>
    </source>
</evidence>
<reference evidence="3" key="1">
    <citation type="submission" date="2024-07" db="EMBL/GenBank/DDBJ databases">
        <title>Two chromosome-level genome assemblies of Korean endemic species Abeliophyllum distichum and Forsythia ovata (Oleaceae).</title>
        <authorList>
            <person name="Jang H."/>
        </authorList>
    </citation>
    <scope>NUCLEOTIDE SEQUENCE [LARGE SCALE GENOMIC DNA]</scope>
</reference>